<evidence type="ECO:0000256" key="3">
    <source>
        <dbReference type="PROSITE-ProRule" id="PRU00235"/>
    </source>
</evidence>
<dbReference type="Gene3D" id="2.130.10.30">
    <property type="entry name" value="Regulator of chromosome condensation 1/beta-lactamase-inhibitor protein II"/>
    <property type="match status" value="2"/>
</dbReference>
<reference evidence="5" key="1">
    <citation type="submission" date="2023-06" db="EMBL/GenBank/DDBJ databases">
        <title>Genome-scale phylogeny and comparative genomics of the fungal order Sordariales.</title>
        <authorList>
            <consortium name="Lawrence Berkeley National Laboratory"/>
            <person name="Hensen N."/>
            <person name="Bonometti L."/>
            <person name="Westerberg I."/>
            <person name="Brannstrom I.O."/>
            <person name="Guillou S."/>
            <person name="Cros-Aarteil S."/>
            <person name="Calhoun S."/>
            <person name="Haridas S."/>
            <person name="Kuo A."/>
            <person name="Mondo S."/>
            <person name="Pangilinan J."/>
            <person name="Riley R."/>
            <person name="Labutti K."/>
            <person name="Andreopoulos B."/>
            <person name="Lipzen A."/>
            <person name="Chen C."/>
            <person name="Yanf M."/>
            <person name="Daum C."/>
            <person name="Ng V."/>
            <person name="Clum A."/>
            <person name="Steindorff A."/>
            <person name="Ohm R."/>
            <person name="Martin F."/>
            <person name="Silar P."/>
            <person name="Natvig D."/>
            <person name="Lalanne C."/>
            <person name="Gautier V."/>
            <person name="Ament-Velasquez S.L."/>
            <person name="Kruys A."/>
            <person name="Hutchinson M.I."/>
            <person name="Powell A.J."/>
            <person name="Barry K."/>
            <person name="Miller A.N."/>
            <person name="Grigoriev I.V."/>
            <person name="Debuchy R."/>
            <person name="Gladieux P."/>
            <person name="Thoren M.H."/>
            <person name="Johannesson H."/>
        </authorList>
    </citation>
    <scope>NUCLEOTIDE SEQUENCE</scope>
    <source>
        <strain evidence="5">PSN4</strain>
    </source>
</reference>
<evidence type="ECO:0000256" key="2">
    <source>
        <dbReference type="ARBA" id="ARBA00022737"/>
    </source>
</evidence>
<dbReference type="InterPro" id="IPR009091">
    <property type="entry name" value="RCC1/BLIP-II"/>
</dbReference>
<feature type="repeat" description="RCC1" evidence="3">
    <location>
        <begin position="256"/>
        <end position="293"/>
    </location>
</feature>
<feature type="repeat" description="RCC1" evidence="3">
    <location>
        <begin position="104"/>
        <end position="158"/>
    </location>
</feature>
<dbReference type="PANTHER" id="PTHR45982">
    <property type="entry name" value="REGULATOR OF CHROMOSOME CONDENSATION"/>
    <property type="match status" value="1"/>
</dbReference>
<evidence type="ECO:0000259" key="4">
    <source>
        <dbReference type="Pfam" id="PF25390"/>
    </source>
</evidence>
<dbReference type="InterPro" id="IPR058923">
    <property type="entry name" value="RCC1-like_dom"/>
</dbReference>
<feature type="repeat" description="RCC1" evidence="3">
    <location>
        <begin position="2"/>
        <end position="53"/>
    </location>
</feature>
<gene>
    <name evidence="5" type="ORF">QBC47DRAFT_390524</name>
</gene>
<comment type="caution">
    <text evidence="5">The sequence shown here is derived from an EMBL/GenBank/DDBJ whole genome shotgun (WGS) entry which is preliminary data.</text>
</comment>
<feature type="domain" description="RCC1-like" evidence="4">
    <location>
        <begin position="3"/>
        <end position="344"/>
    </location>
</feature>
<dbReference type="SUPFAM" id="SSF50985">
    <property type="entry name" value="RCC1/BLIP-II"/>
    <property type="match status" value="1"/>
</dbReference>
<dbReference type="PRINTS" id="PR00633">
    <property type="entry name" value="RCCNDNSATION"/>
</dbReference>
<sequence>MQQLFALGSNGSGQLGIGHREDVSVPKPVPLPPASSVTTIAAGGNHTLLLTSDGTLFGAGDATSGAIGSSPSDSQFHQLATASPVTHIAASWTASFFTTGSPPTALYALGTGLKGELGLGQLIIRTPSASLVPNFPPQGTHIVDLSASMAHAVAVLSDGSVWGWGAARKGQLGPVPGNEAVVYSPRKIDGVSFAVTRAICGKEFTCLFGTTDDGKMMILGSDKWGVQTKAPAATKISGWKDVGAGWSNVYVLCGDGTVVSWGRDDHGQMVPQDLSKAAKIAIGSEHALSLSDDGEVTAWGWGEHGNCGPGEAESGKGQRGVIASLKYAPKGSKITTIGAGCATSWVAIDVPEET</sequence>
<feature type="repeat" description="RCC1" evidence="3">
    <location>
        <begin position="159"/>
        <end position="211"/>
    </location>
</feature>
<dbReference type="EMBL" id="MU839841">
    <property type="protein sequence ID" value="KAK1751605.1"/>
    <property type="molecule type" value="Genomic_DNA"/>
</dbReference>
<dbReference type="PANTHER" id="PTHR45982:SF5">
    <property type="entry name" value="RCC DOMAIN-CONTAINING PROTEIN ATS1"/>
    <property type="match status" value="1"/>
</dbReference>
<keyword evidence="1" id="KW-0344">Guanine-nucleotide releasing factor</keyword>
<accession>A0AAJ0F7X9</accession>
<dbReference type="InterPro" id="IPR051553">
    <property type="entry name" value="Ran_GTPase-activating"/>
</dbReference>
<dbReference type="PROSITE" id="PS00626">
    <property type="entry name" value="RCC1_2"/>
    <property type="match status" value="1"/>
</dbReference>
<dbReference type="Pfam" id="PF25390">
    <property type="entry name" value="WD40_RLD"/>
    <property type="match status" value="1"/>
</dbReference>
<keyword evidence="2" id="KW-0677">Repeat</keyword>
<organism evidence="5 6">
    <name type="scientific">Echria macrotheca</name>
    <dbReference type="NCBI Taxonomy" id="438768"/>
    <lineage>
        <taxon>Eukaryota</taxon>
        <taxon>Fungi</taxon>
        <taxon>Dikarya</taxon>
        <taxon>Ascomycota</taxon>
        <taxon>Pezizomycotina</taxon>
        <taxon>Sordariomycetes</taxon>
        <taxon>Sordariomycetidae</taxon>
        <taxon>Sordariales</taxon>
        <taxon>Schizotheciaceae</taxon>
        <taxon>Echria</taxon>
    </lineage>
</organism>
<name>A0AAJ0F7X9_9PEZI</name>
<dbReference type="InterPro" id="IPR000408">
    <property type="entry name" value="Reg_chr_condens"/>
</dbReference>
<evidence type="ECO:0000256" key="1">
    <source>
        <dbReference type="ARBA" id="ARBA00022658"/>
    </source>
</evidence>
<dbReference type="PROSITE" id="PS50012">
    <property type="entry name" value="RCC1_3"/>
    <property type="match status" value="4"/>
</dbReference>
<evidence type="ECO:0000313" key="5">
    <source>
        <dbReference type="EMBL" id="KAK1751605.1"/>
    </source>
</evidence>
<dbReference type="AlphaFoldDB" id="A0AAJ0F7X9"/>
<evidence type="ECO:0000313" key="6">
    <source>
        <dbReference type="Proteomes" id="UP001239445"/>
    </source>
</evidence>
<proteinExistence type="predicted"/>
<protein>
    <submittedName>
        <fullName evidence="5">Alpha-tubulin suppressor protein Aats1</fullName>
    </submittedName>
</protein>
<dbReference type="Proteomes" id="UP001239445">
    <property type="component" value="Unassembled WGS sequence"/>
</dbReference>
<keyword evidence="6" id="KW-1185">Reference proteome</keyword>